<name>A0A659RUS0_SALET</name>
<comment type="caution">
    <text evidence="1">The sequence shown here is derived from an EMBL/GenBank/DDBJ whole genome shotgun (WGS) entry which is preliminary data.</text>
</comment>
<evidence type="ECO:0000313" key="1">
    <source>
        <dbReference type="EMBL" id="TGD07829.1"/>
    </source>
</evidence>
<accession>A0A659RUS0</accession>
<dbReference type="Proteomes" id="UP000297989">
    <property type="component" value="Unassembled WGS sequence"/>
</dbReference>
<protein>
    <submittedName>
        <fullName evidence="1">Molecular chaperone TorD</fullName>
    </submittedName>
</protein>
<dbReference type="InterPro" id="IPR036411">
    <property type="entry name" value="TorD-like_sf"/>
</dbReference>
<evidence type="ECO:0000313" key="2">
    <source>
        <dbReference type="Proteomes" id="UP000297989"/>
    </source>
</evidence>
<dbReference type="Gene3D" id="1.20.120.1820">
    <property type="match status" value="1"/>
</dbReference>
<reference evidence="1 2" key="1">
    <citation type="submission" date="2018-03" db="EMBL/GenBank/DDBJ databases">
        <title>Non-Typhoidal Salmonella genome sequencing and assembly.</title>
        <authorList>
            <person name="Matchawe C."/>
        </authorList>
    </citation>
    <scope>NUCLEOTIDE SEQUENCE [LARGE SCALE GENOMIC DNA]</scope>
    <source>
        <strain evidence="1 2">8EV</strain>
    </source>
</reference>
<dbReference type="EMBL" id="PYKK01002082">
    <property type="protein sequence ID" value="TGD07829.1"/>
    <property type="molecule type" value="Genomic_DNA"/>
</dbReference>
<dbReference type="SUPFAM" id="SSF89155">
    <property type="entry name" value="TorD-like"/>
    <property type="match status" value="1"/>
</dbReference>
<gene>
    <name evidence="1" type="ORF">C9F10_31015</name>
</gene>
<dbReference type="AlphaFoldDB" id="A0A659RUS0"/>
<sequence>MIKQPALAQEQYACVYAWLALLFFREVDDEGLIQLQSAEIADWLALLKRHHALAASDA</sequence>
<organism evidence="1 2">
    <name type="scientific">Salmonella enterica subsp. enterica serovar Poona</name>
    <dbReference type="NCBI Taxonomy" id="436295"/>
    <lineage>
        <taxon>Bacteria</taxon>
        <taxon>Pseudomonadati</taxon>
        <taxon>Pseudomonadota</taxon>
        <taxon>Gammaproteobacteria</taxon>
        <taxon>Enterobacterales</taxon>
        <taxon>Enterobacteriaceae</taxon>
        <taxon>Salmonella</taxon>
    </lineage>
</organism>
<proteinExistence type="predicted"/>